<evidence type="ECO:0000313" key="2">
    <source>
        <dbReference type="EMBL" id="GLC32339.1"/>
    </source>
</evidence>
<dbReference type="Pfam" id="PF00551">
    <property type="entry name" value="Formyl_trans_N"/>
    <property type="match status" value="1"/>
</dbReference>
<evidence type="ECO:0000313" key="3">
    <source>
        <dbReference type="Proteomes" id="UP001208567"/>
    </source>
</evidence>
<dbReference type="RefSeq" id="WP_264851641.1">
    <property type="nucleotide sequence ID" value="NZ_BRXR01000001.1"/>
</dbReference>
<comment type="caution">
    <text evidence="2">The sequence shown here is derived from an EMBL/GenBank/DDBJ whole genome shotgun (WGS) entry which is preliminary data.</text>
</comment>
<dbReference type="Proteomes" id="UP001208567">
    <property type="component" value="Unassembled WGS sequence"/>
</dbReference>
<dbReference type="InterPro" id="IPR036477">
    <property type="entry name" value="Formyl_transf_N_sf"/>
</dbReference>
<dbReference type="SUPFAM" id="SSF53328">
    <property type="entry name" value="Formyltransferase"/>
    <property type="match status" value="1"/>
</dbReference>
<organism evidence="2 3">
    <name type="scientific">Clostridium omnivorum</name>
    <dbReference type="NCBI Taxonomy" id="1604902"/>
    <lineage>
        <taxon>Bacteria</taxon>
        <taxon>Bacillati</taxon>
        <taxon>Bacillota</taxon>
        <taxon>Clostridia</taxon>
        <taxon>Eubacteriales</taxon>
        <taxon>Clostridiaceae</taxon>
        <taxon>Clostridium</taxon>
    </lineage>
</organism>
<evidence type="ECO:0000259" key="1">
    <source>
        <dbReference type="Pfam" id="PF00551"/>
    </source>
</evidence>
<feature type="domain" description="Formyl transferase N-terminal" evidence="1">
    <location>
        <begin position="34"/>
        <end position="140"/>
    </location>
</feature>
<reference evidence="2 3" key="1">
    <citation type="journal article" date="2024" name="Int. J. Syst. Evol. Microbiol.">
        <title>Clostridium omnivorum sp. nov., isolated from anoxic soil under the treatment of reductive soil disinfestation.</title>
        <authorList>
            <person name="Ueki A."/>
            <person name="Tonouchi A."/>
            <person name="Kaku N."/>
            <person name="Honma S."/>
            <person name="Ueki K."/>
        </authorList>
    </citation>
    <scope>NUCLEOTIDE SEQUENCE [LARGE SCALE GENOMIC DNA]</scope>
    <source>
        <strain evidence="2 3">E14</strain>
    </source>
</reference>
<proteinExistence type="predicted"/>
<dbReference type="PANTHER" id="PTHR11138">
    <property type="entry name" value="METHIONYL-TRNA FORMYLTRANSFERASE"/>
    <property type="match status" value="1"/>
</dbReference>
<dbReference type="PANTHER" id="PTHR11138:SF5">
    <property type="entry name" value="METHIONYL-TRNA FORMYLTRANSFERASE, MITOCHONDRIAL"/>
    <property type="match status" value="1"/>
</dbReference>
<keyword evidence="3" id="KW-1185">Reference proteome</keyword>
<dbReference type="Gene3D" id="3.40.50.12230">
    <property type="match status" value="1"/>
</dbReference>
<sequence length="198" mass="23296">MRILFLTNNKISYELYNWIKTKENEDVTLFEDRINIDFVRNFKPDIIISYNYKYIVKKEVIDYMKNKIVNLHISLLPCNKGASPNLWSFLEDTPKGVTIHLLDEGLDTGDILFQKKIYFDESKETLKSSYIKLHQEIQKLFKENWNKIKSDNLVPIPQVGAGSKHFIKDSNNIMSLIDSWDITILELKEIYKKSKGDL</sequence>
<gene>
    <name evidence="2" type="ORF">bsdE14_37490</name>
</gene>
<dbReference type="InterPro" id="IPR002376">
    <property type="entry name" value="Formyl_transf_N"/>
</dbReference>
<name>A0ABQ5NAQ4_9CLOT</name>
<dbReference type="EMBL" id="BRXR01000001">
    <property type="protein sequence ID" value="GLC32339.1"/>
    <property type="molecule type" value="Genomic_DNA"/>
</dbReference>
<protein>
    <recommendedName>
        <fullName evidence="1">Formyl transferase N-terminal domain-containing protein</fullName>
    </recommendedName>
</protein>
<accession>A0ABQ5NAQ4</accession>